<dbReference type="KEGG" id="pgm:PGRAT_16740"/>
<comment type="cofactor">
    <cofactor evidence="3">
        <name>Zn(2+)</name>
        <dbReference type="ChEBI" id="CHEBI:29105"/>
    </cofactor>
</comment>
<evidence type="ECO:0000256" key="4">
    <source>
        <dbReference type="ARBA" id="ARBA00008236"/>
    </source>
</evidence>
<dbReference type="RefSeq" id="WP_025704468.1">
    <property type="nucleotide sequence ID" value="NZ_CP009287.1"/>
</dbReference>
<evidence type="ECO:0000313" key="11">
    <source>
        <dbReference type="Proteomes" id="UP000029500"/>
    </source>
</evidence>
<dbReference type="AlphaFoldDB" id="A0A089M5L7"/>
<dbReference type="InterPro" id="IPR000787">
    <property type="entry name" value="Peptidase_M29"/>
</dbReference>
<name>A0A089M5L7_9BACL</name>
<keyword evidence="8" id="KW-0378">Hydrolase</keyword>
<comment type="cofactor">
    <cofactor evidence="2">
        <name>Mg(2+)</name>
        <dbReference type="ChEBI" id="CHEBI:18420"/>
    </cofactor>
</comment>
<dbReference type="Gene3D" id="3.40.1830.10">
    <property type="entry name" value="Thermophilic metalloprotease (M29)"/>
    <property type="match status" value="1"/>
</dbReference>
<dbReference type="STRING" id="189425.PGRAT_16740"/>
<keyword evidence="7" id="KW-0479">Metal-binding</keyword>
<evidence type="ECO:0000256" key="3">
    <source>
        <dbReference type="ARBA" id="ARBA00001947"/>
    </source>
</evidence>
<dbReference type="PANTHER" id="PTHR34448:SF3">
    <property type="entry name" value="AMINOPEPTIDASE AMPS"/>
    <property type="match status" value="1"/>
</dbReference>
<dbReference type="eggNOG" id="COG2309">
    <property type="taxonomic scope" value="Bacteria"/>
</dbReference>
<evidence type="ECO:0000256" key="9">
    <source>
        <dbReference type="ARBA" id="ARBA00023049"/>
    </source>
</evidence>
<protein>
    <submittedName>
        <fullName evidence="10">Peptidase M29</fullName>
    </submittedName>
</protein>
<dbReference type="OrthoDB" id="9803993at2"/>
<dbReference type="Pfam" id="PF02073">
    <property type="entry name" value="Peptidase_M29"/>
    <property type="match status" value="1"/>
</dbReference>
<evidence type="ECO:0000256" key="6">
    <source>
        <dbReference type="ARBA" id="ARBA00022670"/>
    </source>
</evidence>
<dbReference type="EMBL" id="CP009287">
    <property type="protein sequence ID" value="AIQ69091.1"/>
    <property type="molecule type" value="Genomic_DNA"/>
</dbReference>
<dbReference type="Proteomes" id="UP000029500">
    <property type="component" value="Chromosome"/>
</dbReference>
<evidence type="ECO:0000256" key="7">
    <source>
        <dbReference type="ARBA" id="ARBA00022723"/>
    </source>
</evidence>
<evidence type="ECO:0000256" key="8">
    <source>
        <dbReference type="ARBA" id="ARBA00022801"/>
    </source>
</evidence>
<dbReference type="PANTHER" id="PTHR34448">
    <property type="entry name" value="AMINOPEPTIDASE"/>
    <property type="match status" value="1"/>
</dbReference>
<reference evidence="10 11" key="1">
    <citation type="submission" date="2014-08" db="EMBL/GenBank/DDBJ databases">
        <title>Comparative genomics of the Paenibacillus odorifer group.</title>
        <authorList>
            <person name="den Bakker H.C."/>
            <person name="Tsai Y.-C."/>
            <person name="Martin N."/>
            <person name="Korlach J."/>
            <person name="Wiedmann M."/>
        </authorList>
    </citation>
    <scope>NUCLEOTIDE SEQUENCE [LARGE SCALE GENOMIC DNA]</scope>
    <source>
        <strain evidence="10 11">DSM 15220</strain>
    </source>
</reference>
<keyword evidence="6" id="KW-0645">Protease</keyword>
<proteinExistence type="inferred from homology"/>
<evidence type="ECO:0000256" key="1">
    <source>
        <dbReference type="ARBA" id="ARBA00001941"/>
    </source>
</evidence>
<keyword evidence="11" id="KW-1185">Reference proteome</keyword>
<dbReference type="MEROPS" id="M29.002"/>
<comment type="cofactor">
    <cofactor evidence="1">
        <name>Co(2+)</name>
        <dbReference type="ChEBI" id="CHEBI:48828"/>
    </cofactor>
</comment>
<evidence type="ECO:0000313" key="10">
    <source>
        <dbReference type="EMBL" id="AIQ69091.1"/>
    </source>
</evidence>
<dbReference type="SUPFAM" id="SSF144052">
    <property type="entry name" value="Thermophilic metalloprotease-like"/>
    <property type="match status" value="1"/>
</dbReference>
<evidence type="ECO:0000256" key="2">
    <source>
        <dbReference type="ARBA" id="ARBA00001946"/>
    </source>
</evidence>
<gene>
    <name evidence="10" type="ORF">PGRAT_16740</name>
</gene>
<dbReference type="HOGENOM" id="CLU_054346_1_0_9"/>
<comment type="similarity">
    <text evidence="4">Belongs to the peptidase M29 family.</text>
</comment>
<dbReference type="InterPro" id="IPR035097">
    <property type="entry name" value="M29_N-terminal"/>
</dbReference>
<dbReference type="PRINTS" id="PR00919">
    <property type="entry name" value="THERMOPTASE"/>
</dbReference>
<keyword evidence="9" id="KW-0482">Metalloprotease</keyword>
<dbReference type="GO" id="GO:0046872">
    <property type="term" value="F:metal ion binding"/>
    <property type="evidence" value="ECO:0007669"/>
    <property type="project" value="UniProtKB-KW"/>
</dbReference>
<dbReference type="GO" id="GO:0006508">
    <property type="term" value="P:proteolysis"/>
    <property type="evidence" value="ECO:0007669"/>
    <property type="project" value="UniProtKB-KW"/>
</dbReference>
<accession>A0A089M5L7</accession>
<keyword evidence="5" id="KW-0031">Aminopeptidase</keyword>
<sequence>MTQLEAQLSKYADLAVQIGVNVQPGQTLIVSAPISAAEFVRLITAKAYAIGASQVKVNWSDEFITRQQFEHAAPEVFTKPPTWFAGEMTEFAENGAAFLHVIAEDPDALKGIDPERIANFQKTRGEALTKYRELQMSDKVSWSIVAIPSQAWADKVFPDVPADERIDKLWEAIFHTVRLDREDPVAAWQEHLDTLEQKANVLNAKKYKSLHYIAPGTDLSIELPEGHLWAQGDSINAKGHSFVANMPTEEVFTAPLKTGVNGTVRATKPLSYGGNIIDGFSITFEQGRIVNVTAEQGQEALEYLIGLDEGAKYLGEVALVPHKSPISESNILYFNTLFDENASNHLAIGTAYAFCLEGGKDMNKEELIARGLNTSVTHVDFMIGSAEMDIYGITADGTREPVFLKGNWAF</sequence>
<dbReference type="InterPro" id="IPR052170">
    <property type="entry name" value="M29_Exopeptidase"/>
</dbReference>
<organism evidence="10 11">
    <name type="scientific">Paenibacillus graminis</name>
    <dbReference type="NCBI Taxonomy" id="189425"/>
    <lineage>
        <taxon>Bacteria</taxon>
        <taxon>Bacillati</taxon>
        <taxon>Bacillota</taxon>
        <taxon>Bacilli</taxon>
        <taxon>Bacillales</taxon>
        <taxon>Paenibacillaceae</taxon>
        <taxon>Paenibacillus</taxon>
    </lineage>
</organism>
<dbReference type="GO" id="GO:0004177">
    <property type="term" value="F:aminopeptidase activity"/>
    <property type="evidence" value="ECO:0007669"/>
    <property type="project" value="UniProtKB-KW"/>
</dbReference>
<dbReference type="GO" id="GO:0008237">
    <property type="term" value="F:metallopeptidase activity"/>
    <property type="evidence" value="ECO:0007669"/>
    <property type="project" value="UniProtKB-KW"/>
</dbReference>
<evidence type="ECO:0000256" key="5">
    <source>
        <dbReference type="ARBA" id="ARBA00022438"/>
    </source>
</evidence>